<dbReference type="AlphaFoldDB" id="I2GI20"/>
<name>I2GI20_9BACT</name>
<evidence type="ECO:0000313" key="2">
    <source>
        <dbReference type="Proteomes" id="UP000009309"/>
    </source>
</evidence>
<protein>
    <submittedName>
        <fullName evidence="1">Uncharacterized protein</fullName>
    </submittedName>
</protein>
<organism evidence="1 2">
    <name type="scientific">Fibrisoma limi BUZ 3</name>
    <dbReference type="NCBI Taxonomy" id="1185876"/>
    <lineage>
        <taxon>Bacteria</taxon>
        <taxon>Pseudomonadati</taxon>
        <taxon>Bacteroidota</taxon>
        <taxon>Cytophagia</taxon>
        <taxon>Cytophagales</taxon>
        <taxon>Spirosomataceae</taxon>
        <taxon>Fibrisoma</taxon>
    </lineage>
</organism>
<keyword evidence="2" id="KW-1185">Reference proteome</keyword>
<dbReference type="OrthoDB" id="9110500at2"/>
<evidence type="ECO:0000313" key="1">
    <source>
        <dbReference type="EMBL" id="CCH53545.1"/>
    </source>
</evidence>
<sequence length="361" mass="41189">MKLSTYCYFCSSEFGEKQRAKAEVTGEAITEDMFILPSECRVDFFVSEDNVYKLSCQKGHEFYYIYPEQKFEVLFRSAVESYTNGYLRDAVSSAAVSLERFYELCIKAICQAYDIDKKTLDESWKSISNQSERQLGAFAFLYLLVTKKRAPLLSDNLIKTRNKVTHKGYFPEESEAKLYMGSVLSNMYTILKELDSSIHKIFVSIYDEVTVGLVNEYSSKGMFVSQTMMSTILGTVVKGDYQETLEHKISVSEAQKAAQKKQLTSIVKREVEREVAQQNRNHYEHGLLIRAHAENGAILNKFVSAFDELYGPIGTHYFSNSDVSIGCRTENLVHDDVVKALAKKLNVEIDDISRLYNPKLT</sequence>
<reference evidence="1 2" key="1">
    <citation type="journal article" date="2012" name="J. Bacteriol.">
        <title>Genome Sequence of the Filamentous Bacterium Fibrisoma limi BUZ 3T.</title>
        <authorList>
            <person name="Filippini M."/>
            <person name="Qi W."/>
            <person name="Jaenicke S."/>
            <person name="Goesmann A."/>
            <person name="Smits T.H."/>
            <person name="Bagheri H.C."/>
        </authorList>
    </citation>
    <scope>NUCLEOTIDE SEQUENCE [LARGE SCALE GENOMIC DNA]</scope>
    <source>
        <strain evidence="2">BUZ 3T</strain>
    </source>
</reference>
<dbReference type="eggNOG" id="ENOG5031703">
    <property type="taxonomic scope" value="Bacteria"/>
</dbReference>
<comment type="caution">
    <text evidence="1">The sequence shown here is derived from an EMBL/GenBank/DDBJ whole genome shotgun (WGS) entry which is preliminary data.</text>
</comment>
<dbReference type="Proteomes" id="UP000009309">
    <property type="component" value="Unassembled WGS sequence"/>
</dbReference>
<accession>I2GI20</accession>
<dbReference type="RefSeq" id="WP_009282127.1">
    <property type="nucleotide sequence ID" value="NZ_CAIT01000006.1"/>
</dbReference>
<gene>
    <name evidence="1" type="ORF">BN8_02648</name>
</gene>
<proteinExistence type="predicted"/>
<dbReference type="EMBL" id="CAIT01000006">
    <property type="protein sequence ID" value="CCH53545.1"/>
    <property type="molecule type" value="Genomic_DNA"/>
</dbReference>